<dbReference type="Proteomes" id="UP001060215">
    <property type="component" value="Chromosome 13"/>
</dbReference>
<reference evidence="1 2" key="1">
    <citation type="journal article" date="2022" name="Plant J.">
        <title>Chromosome-level genome of Camellia lanceoleosa provides a valuable resource for understanding genome evolution and self-incompatibility.</title>
        <authorList>
            <person name="Gong W."/>
            <person name="Xiao S."/>
            <person name="Wang L."/>
            <person name="Liao Z."/>
            <person name="Chang Y."/>
            <person name="Mo W."/>
            <person name="Hu G."/>
            <person name="Li W."/>
            <person name="Zhao G."/>
            <person name="Zhu H."/>
            <person name="Hu X."/>
            <person name="Ji K."/>
            <person name="Xiang X."/>
            <person name="Song Q."/>
            <person name="Yuan D."/>
            <person name="Jin S."/>
            <person name="Zhang L."/>
        </authorList>
    </citation>
    <scope>NUCLEOTIDE SEQUENCE [LARGE SCALE GENOMIC DNA]</scope>
    <source>
        <strain evidence="1">SQ_2022a</strain>
    </source>
</reference>
<proteinExistence type="predicted"/>
<comment type="caution">
    <text evidence="1">The sequence shown here is derived from an EMBL/GenBank/DDBJ whole genome shotgun (WGS) entry which is preliminary data.</text>
</comment>
<evidence type="ECO:0000313" key="1">
    <source>
        <dbReference type="EMBL" id="KAI7990361.1"/>
    </source>
</evidence>
<sequence>MVTTTDINFIWYCQNFTGHVSHQLKIFYSGISAKVPEAKDTPHKLQQRCHNNPFDEEMHLAKKEGLANYIDLPTAKENFKRQRSRVQRLASGDSITKLFHKKVASHMMSNKILNISDEQGNRLVECKAIKEKVIRFYKYAGK</sequence>
<gene>
    <name evidence="1" type="ORF">LOK49_LG12G01269</name>
</gene>
<evidence type="ECO:0000313" key="2">
    <source>
        <dbReference type="Proteomes" id="UP001060215"/>
    </source>
</evidence>
<accession>A0ACC0FQV6</accession>
<name>A0ACC0FQV6_9ERIC</name>
<keyword evidence="2" id="KW-1185">Reference proteome</keyword>
<protein>
    <submittedName>
        <fullName evidence="1">Uncharacterized protein</fullName>
    </submittedName>
</protein>
<dbReference type="EMBL" id="CM045770">
    <property type="protein sequence ID" value="KAI7990361.1"/>
    <property type="molecule type" value="Genomic_DNA"/>
</dbReference>
<organism evidence="1 2">
    <name type="scientific">Camellia lanceoleosa</name>
    <dbReference type="NCBI Taxonomy" id="1840588"/>
    <lineage>
        <taxon>Eukaryota</taxon>
        <taxon>Viridiplantae</taxon>
        <taxon>Streptophyta</taxon>
        <taxon>Embryophyta</taxon>
        <taxon>Tracheophyta</taxon>
        <taxon>Spermatophyta</taxon>
        <taxon>Magnoliopsida</taxon>
        <taxon>eudicotyledons</taxon>
        <taxon>Gunneridae</taxon>
        <taxon>Pentapetalae</taxon>
        <taxon>asterids</taxon>
        <taxon>Ericales</taxon>
        <taxon>Theaceae</taxon>
        <taxon>Camellia</taxon>
    </lineage>
</organism>